<gene>
    <name evidence="4" type="ORF">HTY61_17135</name>
</gene>
<feature type="region of interest" description="Disordered" evidence="2">
    <location>
        <begin position="432"/>
        <end position="492"/>
    </location>
</feature>
<protein>
    <submittedName>
        <fullName evidence="4">AAA family ATPase</fullName>
    </submittedName>
</protein>
<keyword evidence="1" id="KW-0067">ATP-binding</keyword>
<dbReference type="SUPFAM" id="SSF52540">
    <property type="entry name" value="P-loop containing nucleoside triphosphate hydrolases"/>
    <property type="match status" value="1"/>
</dbReference>
<dbReference type="InterPro" id="IPR003959">
    <property type="entry name" value="ATPase_AAA_core"/>
</dbReference>
<reference evidence="4 5" key="1">
    <citation type="submission" date="2020-06" db="EMBL/GenBank/DDBJ databases">
        <title>Oricola thermophila sp. nov. isolated from a tidal sediments.</title>
        <authorList>
            <person name="Kwon K.K."/>
            <person name="Yang S.-H."/>
            <person name="Park M.-J."/>
        </authorList>
    </citation>
    <scope>NUCLEOTIDE SEQUENCE [LARGE SCALE GENOMIC DNA]</scope>
    <source>
        <strain evidence="4 5">MEBiC13590</strain>
    </source>
</reference>
<dbReference type="GO" id="GO:0004176">
    <property type="term" value="F:ATP-dependent peptidase activity"/>
    <property type="evidence" value="ECO:0007669"/>
    <property type="project" value="TreeGrafter"/>
</dbReference>
<dbReference type="GO" id="GO:0006508">
    <property type="term" value="P:proteolysis"/>
    <property type="evidence" value="ECO:0007669"/>
    <property type="project" value="TreeGrafter"/>
</dbReference>
<dbReference type="RefSeq" id="WP_175277941.1">
    <property type="nucleotide sequence ID" value="NZ_CP054836.1"/>
</dbReference>
<feature type="compositionally biased region" description="Basic residues" evidence="2">
    <location>
        <begin position="181"/>
        <end position="192"/>
    </location>
</feature>
<dbReference type="CDD" id="cd19481">
    <property type="entry name" value="RecA-like_protease"/>
    <property type="match status" value="1"/>
</dbReference>
<dbReference type="Gene3D" id="3.40.50.300">
    <property type="entry name" value="P-loop containing nucleotide triphosphate hydrolases"/>
    <property type="match status" value="1"/>
</dbReference>
<dbReference type="EMBL" id="CP054836">
    <property type="protein sequence ID" value="QKV20050.1"/>
    <property type="molecule type" value="Genomic_DNA"/>
</dbReference>
<dbReference type="PROSITE" id="PS00674">
    <property type="entry name" value="AAA"/>
    <property type="match status" value="1"/>
</dbReference>
<proteinExistence type="inferred from homology"/>
<dbReference type="PANTHER" id="PTHR23076">
    <property type="entry name" value="METALLOPROTEASE M41 FTSH"/>
    <property type="match status" value="1"/>
</dbReference>
<dbReference type="AlphaFoldDB" id="A0A6N1VGK6"/>
<dbReference type="GO" id="GO:0016887">
    <property type="term" value="F:ATP hydrolysis activity"/>
    <property type="evidence" value="ECO:0007669"/>
    <property type="project" value="InterPro"/>
</dbReference>
<evidence type="ECO:0000259" key="3">
    <source>
        <dbReference type="SMART" id="SM00382"/>
    </source>
</evidence>
<keyword evidence="1" id="KW-0547">Nucleotide-binding</keyword>
<dbReference type="GO" id="GO:0005886">
    <property type="term" value="C:plasma membrane"/>
    <property type="evidence" value="ECO:0007669"/>
    <property type="project" value="TreeGrafter"/>
</dbReference>
<feature type="domain" description="AAA+ ATPase" evidence="3">
    <location>
        <begin position="531"/>
        <end position="670"/>
    </location>
</feature>
<dbReference type="KEGG" id="orm:HTY61_17135"/>
<dbReference type="InterPro" id="IPR027417">
    <property type="entry name" value="P-loop_NTPase"/>
</dbReference>
<feature type="region of interest" description="Disordered" evidence="2">
    <location>
        <begin position="694"/>
        <end position="726"/>
    </location>
</feature>
<dbReference type="SMART" id="SM00382">
    <property type="entry name" value="AAA"/>
    <property type="match status" value="1"/>
</dbReference>
<evidence type="ECO:0000256" key="2">
    <source>
        <dbReference type="SAM" id="MobiDB-lite"/>
    </source>
</evidence>
<name>A0A6N1VGK6_9HYPH</name>
<feature type="compositionally biased region" description="Basic residues" evidence="2">
    <location>
        <begin position="112"/>
        <end position="123"/>
    </location>
</feature>
<dbReference type="GO" id="GO:0030163">
    <property type="term" value="P:protein catabolic process"/>
    <property type="evidence" value="ECO:0007669"/>
    <property type="project" value="TreeGrafter"/>
</dbReference>
<dbReference type="InterPro" id="IPR003960">
    <property type="entry name" value="ATPase_AAA_CS"/>
</dbReference>
<dbReference type="PANTHER" id="PTHR23076:SF97">
    <property type="entry name" value="ATP-DEPENDENT ZINC METALLOPROTEASE YME1L1"/>
    <property type="match status" value="1"/>
</dbReference>
<evidence type="ECO:0000313" key="5">
    <source>
        <dbReference type="Proteomes" id="UP000509367"/>
    </source>
</evidence>
<dbReference type="GO" id="GO:0005524">
    <property type="term" value="F:ATP binding"/>
    <property type="evidence" value="ECO:0007669"/>
    <property type="project" value="UniProtKB-KW"/>
</dbReference>
<comment type="similarity">
    <text evidence="1">Belongs to the AAA ATPase family.</text>
</comment>
<dbReference type="Proteomes" id="UP000509367">
    <property type="component" value="Chromosome"/>
</dbReference>
<evidence type="ECO:0000313" key="4">
    <source>
        <dbReference type="EMBL" id="QKV20050.1"/>
    </source>
</evidence>
<evidence type="ECO:0000256" key="1">
    <source>
        <dbReference type="RuleBase" id="RU003651"/>
    </source>
</evidence>
<organism evidence="4 5">
    <name type="scientific">Oricola thermophila</name>
    <dbReference type="NCBI Taxonomy" id="2742145"/>
    <lineage>
        <taxon>Bacteria</taxon>
        <taxon>Pseudomonadati</taxon>
        <taxon>Pseudomonadota</taxon>
        <taxon>Alphaproteobacteria</taxon>
        <taxon>Hyphomicrobiales</taxon>
        <taxon>Ahrensiaceae</taxon>
        <taxon>Oricola</taxon>
    </lineage>
</organism>
<sequence length="760" mass="81378">MSEERLATFFLRRLRHRAGAQALRLAVAGGMLLRSEVKVAAAAIAVYDVIVDVVTVPLAVLRRRLGLPARLRSAGQGRGTTRSGGRRLAPFADAPIDIDRELEAITAELRAAKARRGGRKKGRAAAAVDGRGKTAGKVRASTERTGTAGAEDRTRRALSATAEIASLMREETGSGAAKDPARKRRSSRKPAGRRGQPIDPDLRERFVRAVRACGLSPDPVDVATVLLLARAVSQSGLSWEVLRERLAAPTPIVTIRSQVAGVENALVRLLHDGVILPRAVKSYGGYSFHDYGRYVNPDGPDEGRPIIAFRSRDRAYAEKGEDLAVDVAQAVSSNMPILAIAEGKRKLPAELAAATNLDLSIGPLDACIVGRVIEEVIGNAAVDPNEETDADACARIGDCSMLTLADLTAAIRPGVGRDHAIAALARLAERRREDAANEDENDDGIGKGGSSWSRRDEGSSGSELIKPEEPPAPGSSRDGQSGPDRVGKPPAAGPYLGLETLSGYGEAADWARGVKHDLALWREGKLDWSAMSTRILLSGPPGTGKTTFARALCNTLQIPLLITSVTTWLEPGYLGSVIRRMKLAFEEAEKKKPVILFIDEIDALGSRQSFDREHADYWNSVVNRALELIDGAKEREGIIMVGATNRPEQLDAALLRSGRLERHVRIGLPDTDARIGILAHHLASDLVNVLATAPPAKPTNVDDHDDTEPESGADGRNAGSSAAEALRREVARRRGWRGRIGAWIGRRGSGSDRGAGRTDE</sequence>
<feature type="region of interest" description="Disordered" evidence="2">
    <location>
        <begin position="112"/>
        <end position="200"/>
    </location>
</feature>
<accession>A0A6N1VGK6</accession>
<dbReference type="InterPro" id="IPR003593">
    <property type="entry name" value="AAA+_ATPase"/>
</dbReference>
<dbReference type="Pfam" id="PF00004">
    <property type="entry name" value="AAA"/>
    <property type="match status" value="1"/>
</dbReference>
<keyword evidence="5" id="KW-1185">Reference proteome</keyword>